<dbReference type="eggNOG" id="KOG4444">
    <property type="taxonomic scope" value="Eukaryota"/>
</dbReference>
<dbReference type="Pfam" id="PF04882">
    <property type="entry name" value="Peroxin-3"/>
    <property type="match status" value="2"/>
</dbReference>
<evidence type="ECO:0000256" key="5">
    <source>
        <dbReference type="ARBA" id="ARBA00029630"/>
    </source>
</evidence>
<dbReference type="KEGG" id="hro:HELRODRAFT_157080"/>
<dbReference type="OrthoDB" id="45930at2759"/>
<accession>T1EM60</accession>
<dbReference type="AlphaFoldDB" id="T1EM60"/>
<evidence type="ECO:0000256" key="1">
    <source>
        <dbReference type="ARBA" id="ARBA00011494"/>
    </source>
</evidence>
<dbReference type="STRING" id="6412.T1EM60"/>
<dbReference type="GO" id="GO:0030674">
    <property type="term" value="F:protein-macromolecule adaptor activity"/>
    <property type="evidence" value="ECO:0000318"/>
    <property type="project" value="GO_Central"/>
</dbReference>
<comment type="function">
    <text evidence="4">Involved in peroxisome biosynthesis and integrity. Assembles membrane vesicles before the matrix proteins are translocated. As a docking factor for PEX19, is necessary for the import of peroxisomal membrane proteins in the peroxisomes.</text>
</comment>
<name>T1EM60_HELRO</name>
<comment type="subunit">
    <text evidence="1">Interacts with PEX19.</text>
</comment>
<proteinExistence type="predicted"/>
<evidence type="ECO:0000256" key="4">
    <source>
        <dbReference type="ARBA" id="ARBA00025338"/>
    </source>
</evidence>
<dbReference type="EMBL" id="KB096590">
    <property type="protein sequence ID" value="ESO03703.1"/>
    <property type="molecule type" value="Genomic_DNA"/>
</dbReference>
<dbReference type="PANTHER" id="PTHR28080:SF1">
    <property type="entry name" value="PEROXISOMAL BIOGENESIS FACTOR 3"/>
    <property type="match status" value="1"/>
</dbReference>
<dbReference type="InParanoid" id="T1EM60"/>
<dbReference type="PANTHER" id="PTHR28080">
    <property type="entry name" value="PEROXISOMAL BIOGENESIS FACTOR 3"/>
    <property type="match status" value="1"/>
</dbReference>
<reference evidence="7 9" key="2">
    <citation type="journal article" date="2013" name="Nature">
        <title>Insights into bilaterian evolution from three spiralian genomes.</title>
        <authorList>
            <person name="Simakov O."/>
            <person name="Marletaz F."/>
            <person name="Cho S.J."/>
            <person name="Edsinger-Gonzales E."/>
            <person name="Havlak P."/>
            <person name="Hellsten U."/>
            <person name="Kuo D.H."/>
            <person name="Larsson T."/>
            <person name="Lv J."/>
            <person name="Arendt D."/>
            <person name="Savage R."/>
            <person name="Osoegawa K."/>
            <person name="de Jong P."/>
            <person name="Grimwood J."/>
            <person name="Chapman J.A."/>
            <person name="Shapiro H."/>
            <person name="Aerts A."/>
            <person name="Otillar R.P."/>
            <person name="Terry A.Y."/>
            <person name="Boore J.L."/>
            <person name="Grigoriev I.V."/>
            <person name="Lindberg D.R."/>
            <person name="Seaver E.C."/>
            <person name="Weisblat D.A."/>
            <person name="Putnam N.H."/>
            <person name="Rokhsar D.S."/>
        </authorList>
    </citation>
    <scope>NUCLEOTIDE SEQUENCE</scope>
</reference>
<evidence type="ECO:0000313" key="9">
    <source>
        <dbReference type="Proteomes" id="UP000015101"/>
    </source>
</evidence>
<keyword evidence="6" id="KW-0472">Membrane</keyword>
<evidence type="ECO:0000256" key="3">
    <source>
        <dbReference type="ARBA" id="ARBA00022593"/>
    </source>
</evidence>
<reference evidence="8" key="3">
    <citation type="submission" date="2015-06" db="UniProtKB">
        <authorList>
            <consortium name="EnsemblMetazoa"/>
        </authorList>
    </citation>
    <scope>IDENTIFICATION</scope>
</reference>
<dbReference type="RefSeq" id="XP_009018260.1">
    <property type="nucleotide sequence ID" value="XM_009020012.1"/>
</dbReference>
<dbReference type="OMA" id="XLSMLPT"/>
<evidence type="ECO:0000313" key="7">
    <source>
        <dbReference type="EMBL" id="ESO03703.1"/>
    </source>
</evidence>
<sequence>MLSSVWNFVKRHKKKFVFTGVLVGGIYYLGKYARRKIIEQQKQEALEFIDNMRKQQHYENSQRTCERTIISMLPNLCEALCKQLDTEHLLVGLKSKPDMKIATWEKIKLLSFVRMIVSVYSCCLLVLIFKVQLNINSNVQKRYMQCIQLLFKTVLKRIIADVTAAVSEVIGGLSLKTPMTPSTLHELLTLVRRKVEVKVQNGYHDTDLTVVCKSFSTLTTICLDGLFSQLLSSIAGHFEPMNTTTSTNTNTLVMSKPLAKVIPIVNGLVYLVTGNQPNKFVDVS</sequence>
<dbReference type="EMBL" id="AMQM01004532">
    <property type="status" value="NOT_ANNOTATED_CDS"/>
    <property type="molecule type" value="Genomic_DNA"/>
</dbReference>
<dbReference type="Proteomes" id="UP000015101">
    <property type="component" value="Unassembled WGS sequence"/>
</dbReference>
<gene>
    <name evidence="8" type="primary">20197660</name>
    <name evidence="7" type="ORF">HELRODRAFT_157080</name>
</gene>
<dbReference type="EnsemblMetazoa" id="HelroT157080">
    <property type="protein sequence ID" value="HelroP157080"/>
    <property type="gene ID" value="HelroG157080"/>
</dbReference>
<dbReference type="HOGENOM" id="CLU_041367_2_0_1"/>
<keyword evidence="3" id="KW-0962">Peroxisome biogenesis</keyword>
<dbReference type="GO" id="GO:0045046">
    <property type="term" value="P:protein import into peroxisome membrane"/>
    <property type="evidence" value="ECO:0000318"/>
    <property type="project" value="GO_Central"/>
</dbReference>
<dbReference type="CTD" id="20197660"/>
<reference evidence="9" key="1">
    <citation type="submission" date="2012-12" db="EMBL/GenBank/DDBJ databases">
        <authorList>
            <person name="Hellsten U."/>
            <person name="Grimwood J."/>
            <person name="Chapman J.A."/>
            <person name="Shapiro H."/>
            <person name="Aerts A."/>
            <person name="Otillar R.P."/>
            <person name="Terry A.Y."/>
            <person name="Boore J.L."/>
            <person name="Simakov O."/>
            <person name="Marletaz F."/>
            <person name="Cho S.-J."/>
            <person name="Edsinger-Gonzales E."/>
            <person name="Havlak P."/>
            <person name="Kuo D.-H."/>
            <person name="Larsson T."/>
            <person name="Lv J."/>
            <person name="Arendt D."/>
            <person name="Savage R."/>
            <person name="Osoegawa K."/>
            <person name="de Jong P."/>
            <person name="Lindberg D.R."/>
            <person name="Seaver E.C."/>
            <person name="Weisblat D.A."/>
            <person name="Putnam N.H."/>
            <person name="Grigoriev I.V."/>
            <person name="Rokhsar D.S."/>
        </authorList>
    </citation>
    <scope>NUCLEOTIDE SEQUENCE</scope>
</reference>
<dbReference type="GO" id="GO:0005778">
    <property type="term" value="C:peroxisomal membrane"/>
    <property type="evidence" value="ECO:0000318"/>
    <property type="project" value="GO_Central"/>
</dbReference>
<organism evidence="8 9">
    <name type="scientific">Helobdella robusta</name>
    <name type="common">Californian leech</name>
    <dbReference type="NCBI Taxonomy" id="6412"/>
    <lineage>
        <taxon>Eukaryota</taxon>
        <taxon>Metazoa</taxon>
        <taxon>Spiralia</taxon>
        <taxon>Lophotrochozoa</taxon>
        <taxon>Annelida</taxon>
        <taxon>Clitellata</taxon>
        <taxon>Hirudinea</taxon>
        <taxon>Rhynchobdellida</taxon>
        <taxon>Glossiphoniidae</taxon>
        <taxon>Helobdella</taxon>
    </lineage>
</organism>
<evidence type="ECO:0000313" key="8">
    <source>
        <dbReference type="EnsemblMetazoa" id="HelroP157080"/>
    </source>
</evidence>
<dbReference type="InterPro" id="IPR006966">
    <property type="entry name" value="Peroxin-3"/>
</dbReference>
<feature type="transmembrane region" description="Helical" evidence="6">
    <location>
        <begin position="109"/>
        <end position="129"/>
    </location>
</feature>
<keyword evidence="6" id="KW-1133">Transmembrane helix</keyword>
<dbReference type="GeneID" id="20197660"/>
<evidence type="ECO:0000256" key="6">
    <source>
        <dbReference type="SAM" id="Phobius"/>
    </source>
</evidence>
<protein>
    <recommendedName>
        <fullName evidence="2">Peroxisomal biogenesis factor 3</fullName>
    </recommendedName>
    <alternativeName>
        <fullName evidence="5">Peroxisomal assembly protein PEX3</fullName>
    </alternativeName>
</protein>
<evidence type="ECO:0000256" key="2">
    <source>
        <dbReference type="ARBA" id="ARBA00014294"/>
    </source>
</evidence>
<feature type="transmembrane region" description="Helical" evidence="6">
    <location>
        <begin position="16"/>
        <end position="33"/>
    </location>
</feature>
<keyword evidence="6" id="KW-0812">Transmembrane</keyword>
<keyword evidence="9" id="KW-1185">Reference proteome</keyword>